<dbReference type="Pfam" id="PF13620">
    <property type="entry name" value="CarboxypepD_reg"/>
    <property type="match status" value="1"/>
</dbReference>
<dbReference type="Pfam" id="PF14905">
    <property type="entry name" value="OMP_b-brl_3"/>
    <property type="match status" value="1"/>
</dbReference>
<evidence type="ECO:0000259" key="2">
    <source>
        <dbReference type="Pfam" id="PF14905"/>
    </source>
</evidence>
<sequence length="928" mass="104743">MKIFYLLLSVMCLSARLYAQTGYLVKGAVTDTASNTNLQNASVSVLQAKDSMLVSFTRTKLDGAFNLTLPKKGSYILMITYPKYADYVERFTLDSAHQSRDFGKLNLFLKSRLLQEVIIKGQVSAIKIKGDTTEFNAGNFKVQPNAKVEDLLKQLPGIQVDQNGKITAQGQAVSKVLVDGEEFFGDDPTLVTKNIRADMVDKVQLYDKKSDQATFTGIDDGEKTKTINIKLKEDKKNGMFGKVDAGAGTDGYYQGQAMINAFKGKKKLAAYGTAANNGKVSLGWEDNNKYGTSGDDMQFEDGMIFINGNNDEFSSWNGNYNGEGIPVARNGGAHFENKWKNDKQSLNANYKIGSLDVSGNRNSLINNTLPSGVNTTSSDENFDNYLFRQKLDFTYQVKLDTTSNLKISVDGTLRNSRSSSAYQSSVQRGFDTLLNHNARSLTSEGDQRNMNMTAFWNKKFKKAGRTISLNLKESLNDDNSDGFLNSEIDFYDELGQQDSVSNINQQKTNTSKSSLFNSNLTYTEPLSKTFSTILNYGLNYNHAISDLRSYNQTLPGIYNELDSLYSNKFTFDQFSHAGGLNFNYKKGKTTLNFGTKAQTLNFKQLNGYTSRVYERNFFNWMPQAMFQYRFSQQRSFRFNYNGSTEQPTINQLQPVLVNDDPLNIVIGNPALKPAFRNRFNINYNSYKVLTNQNIYVYGSVSLVSNPIVSNNVTDQTGKTVYQSSNLSGKTPVNYYGGFGYYSKIKKPELNYGISFNTDGNTYYNLTNNVVNRTVSNNYSGNIQLSKYKQKKYEFSVNFRPGYSFGESSLQQQVNNNGWTFNSDASFNIYLPGKLQIGSDANYEFRQKTQSFNENFDRMIWNAWISRKFLKQDNLAVTVKGNDLLNQNVGFNRYAFNNQISQTNYTTIRRYFMFSVTWDFNKMGGASAK</sequence>
<dbReference type="SUPFAM" id="SSF56935">
    <property type="entry name" value="Porins"/>
    <property type="match status" value="1"/>
</dbReference>
<gene>
    <name evidence="3" type="ORF">GS399_18105</name>
</gene>
<reference evidence="3 4" key="1">
    <citation type="submission" date="2019-11" db="EMBL/GenBank/DDBJ databases">
        <title>Pedobacter sp. HMF7647 Genome sequencing and assembly.</title>
        <authorList>
            <person name="Kang H."/>
            <person name="Kim H."/>
            <person name="Joh K."/>
        </authorList>
    </citation>
    <scope>NUCLEOTIDE SEQUENCE [LARGE SCALE GENOMIC DNA]</scope>
    <source>
        <strain evidence="3 4">HMF7647</strain>
    </source>
</reference>
<proteinExistence type="predicted"/>
<evidence type="ECO:0000313" key="4">
    <source>
        <dbReference type="Proteomes" id="UP000466586"/>
    </source>
</evidence>
<dbReference type="SUPFAM" id="SSF49464">
    <property type="entry name" value="Carboxypeptidase regulatory domain-like"/>
    <property type="match status" value="1"/>
</dbReference>
<dbReference type="InterPro" id="IPR041700">
    <property type="entry name" value="OMP_b-brl_3"/>
</dbReference>
<evidence type="ECO:0000256" key="1">
    <source>
        <dbReference type="SAM" id="SignalP"/>
    </source>
</evidence>
<feature type="signal peptide" evidence="1">
    <location>
        <begin position="1"/>
        <end position="19"/>
    </location>
</feature>
<name>A0A7K1YES6_9SPHI</name>
<dbReference type="Gene3D" id="2.60.40.1120">
    <property type="entry name" value="Carboxypeptidase-like, regulatory domain"/>
    <property type="match status" value="1"/>
</dbReference>
<dbReference type="Proteomes" id="UP000466586">
    <property type="component" value="Unassembled WGS sequence"/>
</dbReference>
<keyword evidence="4" id="KW-1185">Reference proteome</keyword>
<feature type="chain" id="PRO_5029853115" evidence="1">
    <location>
        <begin position="20"/>
        <end position="928"/>
    </location>
</feature>
<dbReference type="InterPro" id="IPR008969">
    <property type="entry name" value="CarboxyPept-like_regulatory"/>
</dbReference>
<accession>A0A7K1YES6</accession>
<dbReference type="EMBL" id="WVHT01000011">
    <property type="protein sequence ID" value="MXV52891.1"/>
    <property type="molecule type" value="Genomic_DNA"/>
</dbReference>
<keyword evidence="1" id="KW-0732">Signal</keyword>
<dbReference type="AlphaFoldDB" id="A0A7K1YES6"/>
<comment type="caution">
    <text evidence="3">The sequence shown here is derived from an EMBL/GenBank/DDBJ whole genome shotgun (WGS) entry which is preliminary data.</text>
</comment>
<protein>
    <submittedName>
        <fullName evidence="3">Outer membrane beta-barrel protein</fullName>
    </submittedName>
</protein>
<evidence type="ECO:0000313" key="3">
    <source>
        <dbReference type="EMBL" id="MXV52891.1"/>
    </source>
</evidence>
<dbReference type="RefSeq" id="WP_160846072.1">
    <property type="nucleotide sequence ID" value="NZ_WVHT01000011.1"/>
</dbReference>
<organism evidence="3 4">
    <name type="scientific">Hufsiella arboris</name>
    <dbReference type="NCBI Taxonomy" id="2695275"/>
    <lineage>
        <taxon>Bacteria</taxon>
        <taxon>Pseudomonadati</taxon>
        <taxon>Bacteroidota</taxon>
        <taxon>Sphingobacteriia</taxon>
        <taxon>Sphingobacteriales</taxon>
        <taxon>Sphingobacteriaceae</taxon>
        <taxon>Hufsiella</taxon>
    </lineage>
</organism>
<feature type="domain" description="Outer membrane protein beta-barrel" evidence="2">
    <location>
        <begin position="458"/>
        <end position="917"/>
    </location>
</feature>